<dbReference type="EMBL" id="AP019697">
    <property type="protein sequence ID" value="BBK25837.1"/>
    <property type="molecule type" value="Genomic_DNA"/>
</dbReference>
<dbReference type="KEGG" id="dho:Dia5BBH33_17720"/>
<sequence>MRKSFFSILLCFILIPFTISAISLSEIENDPIRYVKVYEVMDETGCYYTGSMYVDKDSVEVLLCAPPLYTIRGKTYFIDHGAIIQDTRIINYDYNQSMETITKRLILDNPKISRDEFIKKYLDIIHINSGITYSETYSKMYNSDGTIALDNLPDIPLQKCGSFSGIGRAANYMFYKCYNHYFQL</sequence>
<dbReference type="Proteomes" id="UP000320585">
    <property type="component" value="Chromosome"/>
</dbReference>
<gene>
    <name evidence="1" type="ORF">Dia5BBH33_17720</name>
</gene>
<evidence type="ECO:0000313" key="1">
    <source>
        <dbReference type="EMBL" id="BBK25837.1"/>
    </source>
</evidence>
<keyword evidence="2" id="KW-1185">Reference proteome</keyword>
<evidence type="ECO:0000313" key="2">
    <source>
        <dbReference type="Proteomes" id="UP000320585"/>
    </source>
</evidence>
<reference evidence="2" key="1">
    <citation type="submission" date="2019-05" db="EMBL/GenBank/DDBJ databases">
        <title>Complete genome sequencing of Dialister sp. strain 5BBH33.</title>
        <authorList>
            <person name="Sakamoto M."/>
            <person name="Murakami T."/>
            <person name="Mori H."/>
        </authorList>
    </citation>
    <scope>NUCLEOTIDE SEQUENCE [LARGE SCALE GENOMIC DNA]</scope>
    <source>
        <strain evidence="2">5BBH33</strain>
    </source>
</reference>
<dbReference type="AlphaFoldDB" id="A0A8D4UVL4"/>
<organism evidence="1 2">
    <name type="scientific">Dialister hominis</name>
    <dbReference type="NCBI Taxonomy" id="2582419"/>
    <lineage>
        <taxon>Bacteria</taxon>
        <taxon>Bacillati</taxon>
        <taxon>Bacillota</taxon>
        <taxon>Negativicutes</taxon>
        <taxon>Veillonellales</taxon>
        <taxon>Veillonellaceae</taxon>
        <taxon>Dialister</taxon>
    </lineage>
</organism>
<protein>
    <submittedName>
        <fullName evidence="1">Uncharacterized protein</fullName>
    </submittedName>
</protein>
<name>A0A8D4UVL4_9FIRM</name>
<accession>A0A8D4UVL4</accession>
<proteinExistence type="predicted"/>